<feature type="compositionally biased region" description="Polar residues" evidence="1">
    <location>
        <begin position="1"/>
        <end position="17"/>
    </location>
</feature>
<gene>
    <name evidence="2" type="ORF">ALEPTO_LOCUS13582</name>
</gene>
<sequence length="65" mass="7535">IIAVENQVSEGSSTDNPQDSDDTTKRDGKATREIYIEYKNKFKKVLELYKREMGNDNFVKGFDEE</sequence>
<name>A0A9N9J2B7_9GLOM</name>
<feature type="non-terminal residue" evidence="2">
    <location>
        <position position="1"/>
    </location>
</feature>
<evidence type="ECO:0000256" key="1">
    <source>
        <dbReference type="SAM" id="MobiDB-lite"/>
    </source>
</evidence>
<dbReference type="EMBL" id="CAJVPS010045124">
    <property type="protein sequence ID" value="CAG8758804.1"/>
    <property type="molecule type" value="Genomic_DNA"/>
</dbReference>
<dbReference type="OrthoDB" id="2431843at2759"/>
<evidence type="ECO:0000313" key="3">
    <source>
        <dbReference type="Proteomes" id="UP000789508"/>
    </source>
</evidence>
<organism evidence="2 3">
    <name type="scientific">Ambispora leptoticha</name>
    <dbReference type="NCBI Taxonomy" id="144679"/>
    <lineage>
        <taxon>Eukaryota</taxon>
        <taxon>Fungi</taxon>
        <taxon>Fungi incertae sedis</taxon>
        <taxon>Mucoromycota</taxon>
        <taxon>Glomeromycotina</taxon>
        <taxon>Glomeromycetes</taxon>
        <taxon>Archaeosporales</taxon>
        <taxon>Ambisporaceae</taxon>
        <taxon>Ambispora</taxon>
    </lineage>
</organism>
<accession>A0A9N9J2B7</accession>
<dbReference type="Proteomes" id="UP000789508">
    <property type="component" value="Unassembled WGS sequence"/>
</dbReference>
<keyword evidence="3" id="KW-1185">Reference proteome</keyword>
<dbReference type="AlphaFoldDB" id="A0A9N9J2B7"/>
<reference evidence="2" key="1">
    <citation type="submission" date="2021-06" db="EMBL/GenBank/DDBJ databases">
        <authorList>
            <person name="Kallberg Y."/>
            <person name="Tangrot J."/>
            <person name="Rosling A."/>
        </authorList>
    </citation>
    <scope>NUCLEOTIDE SEQUENCE</scope>
    <source>
        <strain evidence="2">FL130A</strain>
    </source>
</reference>
<feature type="region of interest" description="Disordered" evidence="1">
    <location>
        <begin position="1"/>
        <end position="30"/>
    </location>
</feature>
<comment type="caution">
    <text evidence="2">The sequence shown here is derived from an EMBL/GenBank/DDBJ whole genome shotgun (WGS) entry which is preliminary data.</text>
</comment>
<evidence type="ECO:0000313" key="2">
    <source>
        <dbReference type="EMBL" id="CAG8758804.1"/>
    </source>
</evidence>
<proteinExistence type="predicted"/>
<protein>
    <submittedName>
        <fullName evidence="2">10824_t:CDS:1</fullName>
    </submittedName>
</protein>